<organism evidence="2 3">
    <name type="scientific">Methylobacterium indicum</name>
    <dbReference type="NCBI Taxonomy" id="1775910"/>
    <lineage>
        <taxon>Bacteria</taxon>
        <taxon>Pseudomonadati</taxon>
        <taxon>Pseudomonadota</taxon>
        <taxon>Alphaproteobacteria</taxon>
        <taxon>Hyphomicrobiales</taxon>
        <taxon>Methylobacteriaceae</taxon>
        <taxon>Methylobacterium</taxon>
    </lineage>
</organism>
<feature type="domain" description="NAD-dependent epimerase/dehydratase" evidence="1">
    <location>
        <begin position="39"/>
        <end position="143"/>
    </location>
</feature>
<dbReference type="RefSeq" id="WP_048461111.1">
    <property type="nucleotide sequence ID" value="NZ_JTHG01000074.1"/>
</dbReference>
<reference evidence="2 3" key="1">
    <citation type="submission" date="2014-11" db="EMBL/GenBank/DDBJ databases">
        <title>Comparative genomics of Methylobacterium species.</title>
        <authorList>
            <person name="Chaudhry V."/>
            <person name="Patil P.B."/>
        </authorList>
    </citation>
    <scope>NUCLEOTIDE SEQUENCE [LARGE SCALE GENOMIC DNA]</scope>
    <source>
        <strain evidence="2 3">SE3.6</strain>
    </source>
</reference>
<dbReference type="InterPro" id="IPR001509">
    <property type="entry name" value="Epimerase_deHydtase"/>
</dbReference>
<gene>
    <name evidence="2" type="ORF">QR79_10720</name>
</gene>
<accession>A0ABR5HED2</accession>
<evidence type="ECO:0000313" key="2">
    <source>
        <dbReference type="EMBL" id="KMO24759.1"/>
    </source>
</evidence>
<protein>
    <recommendedName>
        <fullName evidence="1">NAD-dependent epimerase/dehydratase domain-containing protein</fullName>
    </recommendedName>
</protein>
<evidence type="ECO:0000259" key="1">
    <source>
        <dbReference type="Pfam" id="PF01370"/>
    </source>
</evidence>
<sequence>MTRALIGYTGFVGSNLRDAGHYDAFYNSANSTEMRGREFDEVVCAGVSAVKWKANREPDADWAQISALIENLRQLRVRRFVLISTVDVYQHPIGVTEDDAADEQGAAYGVHRAKLERFVAETFPNHAIVRLPALYGPGLRKNAIYDLQHDNMIEAINPGGCFQWYDVSCLHGDLKKIAEGKVKLINIAAEPVRMSEIGDRFFPGKLRPLDPLEAAPRYDMHTRHAPLLGGTTRYHYTREQVLGGIEAYLKAGK</sequence>
<dbReference type="Proteomes" id="UP000036471">
    <property type="component" value="Unassembled WGS sequence"/>
</dbReference>
<name>A0ABR5HED2_9HYPH</name>
<dbReference type="SUPFAM" id="SSF51735">
    <property type="entry name" value="NAD(P)-binding Rossmann-fold domains"/>
    <property type="match status" value="1"/>
</dbReference>
<dbReference type="InterPro" id="IPR036291">
    <property type="entry name" value="NAD(P)-bd_dom_sf"/>
</dbReference>
<comment type="caution">
    <text evidence="2">The sequence shown here is derived from an EMBL/GenBank/DDBJ whole genome shotgun (WGS) entry which is preliminary data.</text>
</comment>
<proteinExistence type="predicted"/>
<keyword evidence="3" id="KW-1185">Reference proteome</keyword>
<dbReference type="Gene3D" id="3.40.50.720">
    <property type="entry name" value="NAD(P)-binding Rossmann-like Domain"/>
    <property type="match status" value="1"/>
</dbReference>
<evidence type="ECO:0000313" key="3">
    <source>
        <dbReference type="Proteomes" id="UP000036471"/>
    </source>
</evidence>
<dbReference type="Pfam" id="PF01370">
    <property type="entry name" value="Epimerase"/>
    <property type="match status" value="1"/>
</dbReference>
<dbReference type="EMBL" id="JTHG01000074">
    <property type="protein sequence ID" value="KMO24759.1"/>
    <property type="molecule type" value="Genomic_DNA"/>
</dbReference>